<evidence type="ECO:0000259" key="14">
    <source>
        <dbReference type="Pfam" id="PF13649"/>
    </source>
</evidence>
<evidence type="ECO:0000256" key="1">
    <source>
        <dbReference type="ARBA" id="ARBA00004173"/>
    </source>
</evidence>
<evidence type="ECO:0000256" key="10">
    <source>
        <dbReference type="ARBA" id="ARBA00052681"/>
    </source>
</evidence>
<keyword evidence="16" id="KW-1185">Reference proteome</keyword>
<evidence type="ECO:0000256" key="8">
    <source>
        <dbReference type="ARBA" id="ARBA00051191"/>
    </source>
</evidence>
<evidence type="ECO:0000256" key="4">
    <source>
        <dbReference type="ARBA" id="ARBA00022679"/>
    </source>
</evidence>
<comment type="catalytic activity">
    <reaction evidence="9">
        <text>N(6),N(6)-dimethyl-L-lysyl-[citrate synthase] + S-adenosyl-L-methionine = N(6),N(6),N(6)-trimethyl-L-lysyl-[citrate synthase] + S-adenosyl-L-homocysteine + H(+)</text>
        <dbReference type="Rhea" id="RHEA:55552"/>
        <dbReference type="Rhea" id="RHEA-COMP:14214"/>
        <dbReference type="Rhea" id="RHEA-COMP:14215"/>
        <dbReference type="ChEBI" id="CHEBI:15378"/>
        <dbReference type="ChEBI" id="CHEBI:57856"/>
        <dbReference type="ChEBI" id="CHEBI:59789"/>
        <dbReference type="ChEBI" id="CHEBI:61961"/>
        <dbReference type="ChEBI" id="CHEBI:61976"/>
    </reaction>
</comment>
<dbReference type="GO" id="GO:0005739">
    <property type="term" value="C:mitochondrion"/>
    <property type="evidence" value="ECO:0007669"/>
    <property type="project" value="UniProtKB-SubCell"/>
</dbReference>
<dbReference type="FunFam" id="3.40.50.150:FF:000200">
    <property type="entry name" value="Citrate synthase lysine methyltransferase"/>
    <property type="match status" value="1"/>
</dbReference>
<keyword evidence="6" id="KW-0809">Transit peptide</keyword>
<dbReference type="OMA" id="LMQEHIQ"/>
<keyword evidence="3" id="KW-0489">Methyltransferase</keyword>
<evidence type="ECO:0000256" key="11">
    <source>
        <dbReference type="ARBA" id="ARBA00058794"/>
    </source>
</evidence>
<evidence type="ECO:0000256" key="12">
    <source>
        <dbReference type="ARBA" id="ARBA00068729"/>
    </source>
</evidence>
<keyword evidence="4" id="KW-0808">Transferase</keyword>
<comment type="function">
    <text evidence="11">Protein-lysine methyltransferase that selectively trimethylates citrate synthase (CS) in mitochondria. Seems to conduct trimethylation in a highly distributive manner rather than in a processive manner, and thus introduces a single methyl group per binding event.</text>
</comment>
<evidence type="ECO:0000256" key="6">
    <source>
        <dbReference type="ARBA" id="ARBA00022946"/>
    </source>
</evidence>
<dbReference type="Gene3D" id="3.40.50.150">
    <property type="entry name" value="Vaccinia Virus protein VP39"/>
    <property type="match status" value="1"/>
</dbReference>
<dbReference type="PANTHER" id="PTHR12176">
    <property type="entry name" value="SAM-DEPENDENT METHYLTRANSFERASE SUPERFAMILY PROTEIN"/>
    <property type="match status" value="1"/>
</dbReference>
<dbReference type="InterPro" id="IPR029063">
    <property type="entry name" value="SAM-dependent_MTases_sf"/>
</dbReference>
<dbReference type="GO" id="GO:0032259">
    <property type="term" value="P:methylation"/>
    <property type="evidence" value="ECO:0007669"/>
    <property type="project" value="UniProtKB-KW"/>
</dbReference>
<name>A0A8D2KR78_VARKO</name>
<proteinExistence type="inferred from homology"/>
<dbReference type="Ensembl" id="ENSVKKT00000001333.1">
    <property type="protein sequence ID" value="ENSVKKP00000001284.1"/>
    <property type="gene ID" value="ENSVKKG00000001054.1"/>
</dbReference>
<evidence type="ECO:0000256" key="3">
    <source>
        <dbReference type="ARBA" id="ARBA00022603"/>
    </source>
</evidence>
<dbReference type="InterPro" id="IPR041698">
    <property type="entry name" value="Methyltransf_25"/>
</dbReference>
<protein>
    <recommendedName>
        <fullName evidence="12">Citrate synthase-lysine N-methyltransferase CSKMT, mitochondrial</fullName>
    </recommendedName>
    <alternativeName>
        <fullName evidence="13">Methyltransferase-like protein 12, mitochondrial</fullName>
    </alternativeName>
</protein>
<keyword evidence="7" id="KW-0496">Mitochondrion</keyword>
<evidence type="ECO:0000256" key="13">
    <source>
        <dbReference type="ARBA" id="ARBA00083084"/>
    </source>
</evidence>
<reference evidence="15" key="1">
    <citation type="submission" date="2025-08" db="UniProtKB">
        <authorList>
            <consortium name="Ensembl"/>
        </authorList>
    </citation>
    <scope>IDENTIFICATION</scope>
</reference>
<reference evidence="15" key="2">
    <citation type="submission" date="2025-09" db="UniProtKB">
        <authorList>
            <consortium name="Ensembl"/>
        </authorList>
    </citation>
    <scope>IDENTIFICATION</scope>
</reference>
<feature type="domain" description="Methyltransferase" evidence="14">
    <location>
        <begin position="76"/>
        <end position="155"/>
    </location>
</feature>
<dbReference type="GO" id="GO:0008168">
    <property type="term" value="F:methyltransferase activity"/>
    <property type="evidence" value="ECO:0007669"/>
    <property type="project" value="UniProtKB-KW"/>
</dbReference>
<evidence type="ECO:0000256" key="2">
    <source>
        <dbReference type="ARBA" id="ARBA00008361"/>
    </source>
</evidence>
<comment type="catalytic activity">
    <reaction evidence="8">
        <text>L-lysyl-[citrate synthase] + S-adenosyl-L-methionine = N(6)-methyl-L-lysyl-[citrate synthase] + S-adenosyl-L-homocysteine + H(+)</text>
        <dbReference type="Rhea" id="RHEA:55544"/>
        <dbReference type="Rhea" id="RHEA-COMP:14212"/>
        <dbReference type="Rhea" id="RHEA-COMP:14213"/>
        <dbReference type="ChEBI" id="CHEBI:15378"/>
        <dbReference type="ChEBI" id="CHEBI:29969"/>
        <dbReference type="ChEBI" id="CHEBI:57856"/>
        <dbReference type="ChEBI" id="CHEBI:59789"/>
        <dbReference type="ChEBI" id="CHEBI:61929"/>
    </reaction>
</comment>
<evidence type="ECO:0000256" key="9">
    <source>
        <dbReference type="ARBA" id="ARBA00052621"/>
    </source>
</evidence>
<dbReference type="SUPFAM" id="SSF53335">
    <property type="entry name" value="S-adenosyl-L-methionine-dependent methyltransferases"/>
    <property type="match status" value="1"/>
</dbReference>
<dbReference type="Proteomes" id="UP000694545">
    <property type="component" value="Unplaced"/>
</dbReference>
<dbReference type="Pfam" id="PF13649">
    <property type="entry name" value="Methyltransf_25"/>
    <property type="match status" value="1"/>
</dbReference>
<evidence type="ECO:0000256" key="5">
    <source>
        <dbReference type="ARBA" id="ARBA00022691"/>
    </source>
</evidence>
<keyword evidence="5" id="KW-0949">S-adenosyl-L-methionine</keyword>
<dbReference type="PANTHER" id="PTHR12176:SF83">
    <property type="entry name" value="CITRATE SYNTHASE-LYSINE N-METHYLTRANSFERASE CSKMT, MITOCHONDRIAL"/>
    <property type="match status" value="1"/>
</dbReference>
<comment type="subcellular location">
    <subcellularLocation>
        <location evidence="1">Mitochondrion</location>
    </subcellularLocation>
</comment>
<dbReference type="InterPro" id="IPR051419">
    <property type="entry name" value="Lys/N-term_MeTrsfase_sf"/>
</dbReference>
<comment type="catalytic activity">
    <reaction evidence="10">
        <text>N(6)-methyl-L-lysyl-[citrate synthase] + S-adenosyl-L-methionine = N(6),N(6)-dimethyl-L-lysyl-[citrate synthase] + S-adenosyl-L-homocysteine + H(+)</text>
        <dbReference type="Rhea" id="RHEA:55548"/>
        <dbReference type="Rhea" id="RHEA-COMP:14213"/>
        <dbReference type="Rhea" id="RHEA-COMP:14214"/>
        <dbReference type="ChEBI" id="CHEBI:15378"/>
        <dbReference type="ChEBI" id="CHEBI:57856"/>
        <dbReference type="ChEBI" id="CHEBI:59789"/>
        <dbReference type="ChEBI" id="CHEBI:61929"/>
        <dbReference type="ChEBI" id="CHEBI:61976"/>
    </reaction>
</comment>
<evidence type="ECO:0000256" key="7">
    <source>
        <dbReference type="ARBA" id="ARBA00023128"/>
    </source>
</evidence>
<accession>A0A8D2KR78</accession>
<sequence>SAYLKRKAPSDSLCFCVPPDNLLCQMDQRDTWDRFYAAKGDGAAGPRHFEWFFGYREIAGLLLTHLQGLPPGPARVLDVGCGTSGLGLGLLRDCPRRLRVSCLDFSPPAVATLRRLLRESPPPRHPLSRLRCHVADATRLAGAFPPRSFHLVLDKGTCDALLRGPRGPGRAGGLVAACLALLRPEGRLLQFSDEDPDARAPFLERAGGVPVAVQEVGCFGGIRYYAYILGPRQGCDETEEQQRQMHHHA</sequence>
<evidence type="ECO:0000313" key="16">
    <source>
        <dbReference type="Proteomes" id="UP000694545"/>
    </source>
</evidence>
<organism evidence="15 16">
    <name type="scientific">Varanus komodoensis</name>
    <name type="common">Komodo dragon</name>
    <dbReference type="NCBI Taxonomy" id="61221"/>
    <lineage>
        <taxon>Eukaryota</taxon>
        <taxon>Metazoa</taxon>
        <taxon>Chordata</taxon>
        <taxon>Craniata</taxon>
        <taxon>Vertebrata</taxon>
        <taxon>Euteleostomi</taxon>
        <taxon>Lepidosauria</taxon>
        <taxon>Squamata</taxon>
        <taxon>Bifurcata</taxon>
        <taxon>Unidentata</taxon>
        <taxon>Episquamata</taxon>
        <taxon>Toxicofera</taxon>
        <taxon>Anguimorpha</taxon>
        <taxon>Paleoanguimorpha</taxon>
        <taxon>Varanoidea</taxon>
        <taxon>Varanidae</taxon>
        <taxon>Varanus</taxon>
    </lineage>
</organism>
<comment type="similarity">
    <text evidence="2">Belongs to the methyltransferase superfamily.</text>
</comment>
<evidence type="ECO:0000313" key="15">
    <source>
        <dbReference type="Ensembl" id="ENSVKKP00000001284.1"/>
    </source>
</evidence>
<dbReference type="AlphaFoldDB" id="A0A8D2KR78"/>
<dbReference type="CDD" id="cd02440">
    <property type="entry name" value="AdoMet_MTases"/>
    <property type="match status" value="1"/>
</dbReference>